<dbReference type="InterPro" id="IPR018060">
    <property type="entry name" value="HTH_AraC"/>
</dbReference>
<reference evidence="5" key="1">
    <citation type="submission" date="2022-12" db="EMBL/GenBank/DDBJ databases">
        <title>New Phytohabitans aurantiacus sp. RD004123 nov., an actinomycete isolated from soil.</title>
        <authorList>
            <person name="Triningsih D.W."/>
            <person name="Harunari E."/>
            <person name="Igarashi Y."/>
        </authorList>
    </citation>
    <scope>NUCLEOTIDE SEQUENCE</scope>
    <source>
        <strain evidence="5">RD004123</strain>
    </source>
</reference>
<dbReference type="PANTHER" id="PTHR46796:SF15">
    <property type="entry name" value="BLL1074 PROTEIN"/>
    <property type="match status" value="1"/>
</dbReference>
<keyword evidence="3" id="KW-0804">Transcription</keyword>
<evidence type="ECO:0000313" key="5">
    <source>
        <dbReference type="EMBL" id="GLI00202.1"/>
    </source>
</evidence>
<organism evidence="5 6">
    <name type="scientific">Phytohabitans aurantiacus</name>
    <dbReference type="NCBI Taxonomy" id="3016789"/>
    <lineage>
        <taxon>Bacteria</taxon>
        <taxon>Bacillati</taxon>
        <taxon>Actinomycetota</taxon>
        <taxon>Actinomycetes</taxon>
        <taxon>Micromonosporales</taxon>
        <taxon>Micromonosporaceae</taxon>
    </lineage>
</organism>
<dbReference type="InterPro" id="IPR046532">
    <property type="entry name" value="DUF6597"/>
</dbReference>
<dbReference type="Gene3D" id="1.10.10.60">
    <property type="entry name" value="Homeodomain-like"/>
    <property type="match status" value="1"/>
</dbReference>
<accession>A0ABQ5R1Y9</accession>
<name>A0ABQ5R1Y9_9ACTN</name>
<gene>
    <name evidence="5" type="ORF">Pa4123_54780</name>
</gene>
<evidence type="ECO:0000256" key="1">
    <source>
        <dbReference type="ARBA" id="ARBA00023015"/>
    </source>
</evidence>
<evidence type="ECO:0000256" key="2">
    <source>
        <dbReference type="ARBA" id="ARBA00023125"/>
    </source>
</evidence>
<feature type="domain" description="HTH araC/xylS-type" evidence="4">
    <location>
        <begin position="205"/>
        <end position="299"/>
    </location>
</feature>
<protein>
    <submittedName>
        <fullName evidence="5">AraC family transcriptional regulator</fullName>
    </submittedName>
</protein>
<dbReference type="PANTHER" id="PTHR46796">
    <property type="entry name" value="HTH-TYPE TRANSCRIPTIONAL ACTIVATOR RHAS-RELATED"/>
    <property type="match status" value="1"/>
</dbReference>
<comment type="caution">
    <text evidence="5">The sequence shown here is derived from an EMBL/GenBank/DDBJ whole genome shotgun (WGS) entry which is preliminary data.</text>
</comment>
<dbReference type="Proteomes" id="UP001144280">
    <property type="component" value="Unassembled WGS sequence"/>
</dbReference>
<keyword evidence="1" id="KW-0805">Transcription regulation</keyword>
<dbReference type="Pfam" id="PF12833">
    <property type="entry name" value="HTH_18"/>
    <property type="match status" value="1"/>
</dbReference>
<evidence type="ECO:0000256" key="3">
    <source>
        <dbReference type="ARBA" id="ARBA00023163"/>
    </source>
</evidence>
<dbReference type="PROSITE" id="PS01124">
    <property type="entry name" value="HTH_ARAC_FAMILY_2"/>
    <property type="match status" value="1"/>
</dbReference>
<keyword evidence="6" id="KW-1185">Reference proteome</keyword>
<dbReference type="SMART" id="SM00342">
    <property type="entry name" value="HTH_ARAC"/>
    <property type="match status" value="1"/>
</dbReference>
<sequence>MKLNMAKPYERSRRALLNKPGVFLAAGQPARDILGHVTGAPSSVPAAGGQSYVERPPAPALRELLSSVWVQQVEPDAAPYVHRRIPNGAVELVCTVGAAPQVIGPLTEPLLEILKPGTTIVGLRFVPGAFPVVAGQPASEVAGLTLNAEQLWGRSAAALGEAVGTAASPQEALAAVQLYAQERASAGQPRDPLVSEAVRGLMPWRTVDVTSLRASLHISETQLRRRCRTAIGLAPKALQRMLRFQGFLALVQQAIAQGRPATDDGLGLLALRTGYADQSHLTRECVRLTGVSPRIFIAETQRACACGHDHSASFAPVLRAETETRPTRA</sequence>
<proteinExistence type="predicted"/>
<evidence type="ECO:0000313" key="6">
    <source>
        <dbReference type="Proteomes" id="UP001144280"/>
    </source>
</evidence>
<dbReference type="InterPro" id="IPR050204">
    <property type="entry name" value="AraC_XylS_family_regulators"/>
</dbReference>
<keyword evidence="2" id="KW-0238">DNA-binding</keyword>
<evidence type="ECO:0000259" key="4">
    <source>
        <dbReference type="PROSITE" id="PS01124"/>
    </source>
</evidence>
<dbReference type="EMBL" id="BSDI01000031">
    <property type="protein sequence ID" value="GLI00202.1"/>
    <property type="molecule type" value="Genomic_DNA"/>
</dbReference>
<dbReference type="Pfam" id="PF20240">
    <property type="entry name" value="DUF6597"/>
    <property type="match status" value="1"/>
</dbReference>